<dbReference type="Gene3D" id="3.40.50.300">
    <property type="entry name" value="P-loop containing nucleotide triphosphate hydrolases"/>
    <property type="match status" value="1"/>
</dbReference>
<organism evidence="1 2">
    <name type="scientific">Oedothorax gibbosus</name>
    <dbReference type="NCBI Taxonomy" id="931172"/>
    <lineage>
        <taxon>Eukaryota</taxon>
        <taxon>Metazoa</taxon>
        <taxon>Ecdysozoa</taxon>
        <taxon>Arthropoda</taxon>
        <taxon>Chelicerata</taxon>
        <taxon>Arachnida</taxon>
        <taxon>Araneae</taxon>
        <taxon>Araneomorphae</taxon>
        <taxon>Entelegynae</taxon>
        <taxon>Araneoidea</taxon>
        <taxon>Linyphiidae</taxon>
        <taxon>Erigoninae</taxon>
        <taxon>Oedothorax</taxon>
    </lineage>
</organism>
<dbReference type="PANTHER" id="PTHR24222">
    <property type="entry name" value="ABC TRANSPORTER B FAMILY"/>
    <property type="match status" value="1"/>
</dbReference>
<sequence length="80" mass="9150">MGCSSFMTASKGRTTVVVAHRLSTIRTADRIVGLSEGRVKEIGTHDELMEIGETSTWFKHRLNRLKKKKQKKFWTKAKNT</sequence>
<dbReference type="GO" id="GO:0042626">
    <property type="term" value="F:ATPase-coupled transmembrane transporter activity"/>
    <property type="evidence" value="ECO:0007669"/>
    <property type="project" value="TreeGrafter"/>
</dbReference>
<gene>
    <name evidence="1" type="ORF">JTE90_029683</name>
</gene>
<accession>A0AAV6TZ18</accession>
<dbReference type="EMBL" id="JAFNEN010000828">
    <property type="protein sequence ID" value="KAG8177021.1"/>
    <property type="molecule type" value="Genomic_DNA"/>
</dbReference>
<reference evidence="1 2" key="1">
    <citation type="journal article" date="2022" name="Nat. Ecol. Evol.">
        <title>A masculinizing supergene underlies an exaggerated male reproductive morph in a spider.</title>
        <authorList>
            <person name="Hendrickx F."/>
            <person name="De Corte Z."/>
            <person name="Sonet G."/>
            <person name="Van Belleghem S.M."/>
            <person name="Kostlbacher S."/>
            <person name="Vangestel C."/>
        </authorList>
    </citation>
    <scope>NUCLEOTIDE SEQUENCE [LARGE SCALE GENOMIC DNA]</scope>
    <source>
        <strain evidence="1">W744_W776</strain>
    </source>
</reference>
<dbReference type="PANTHER" id="PTHR24222:SF76">
    <property type="entry name" value="MYCOBACTIN IMPORT ATP-BINDING_PERMEASE PROTEIN IRTB"/>
    <property type="match status" value="1"/>
</dbReference>
<dbReference type="GO" id="GO:0005886">
    <property type="term" value="C:plasma membrane"/>
    <property type="evidence" value="ECO:0007669"/>
    <property type="project" value="TreeGrafter"/>
</dbReference>
<name>A0AAV6TZ18_9ARAC</name>
<dbReference type="SUPFAM" id="SSF52540">
    <property type="entry name" value="P-loop containing nucleoside triphosphate hydrolases"/>
    <property type="match status" value="1"/>
</dbReference>
<evidence type="ECO:0008006" key="3">
    <source>
        <dbReference type="Google" id="ProtNLM"/>
    </source>
</evidence>
<protein>
    <recommendedName>
        <fullName evidence="3">p-glycoprotein</fullName>
    </recommendedName>
</protein>
<evidence type="ECO:0000313" key="1">
    <source>
        <dbReference type="EMBL" id="KAG8177021.1"/>
    </source>
</evidence>
<evidence type="ECO:0000313" key="2">
    <source>
        <dbReference type="Proteomes" id="UP000827092"/>
    </source>
</evidence>
<proteinExistence type="predicted"/>
<dbReference type="InterPro" id="IPR039421">
    <property type="entry name" value="Type_1_exporter"/>
</dbReference>
<dbReference type="Proteomes" id="UP000827092">
    <property type="component" value="Unassembled WGS sequence"/>
</dbReference>
<dbReference type="AlphaFoldDB" id="A0AAV6TZ18"/>
<dbReference type="InterPro" id="IPR027417">
    <property type="entry name" value="P-loop_NTPase"/>
</dbReference>
<comment type="caution">
    <text evidence="1">The sequence shown here is derived from an EMBL/GenBank/DDBJ whole genome shotgun (WGS) entry which is preliminary data.</text>
</comment>
<keyword evidence="2" id="KW-1185">Reference proteome</keyword>